<accession>A0A7I8E092</accession>
<protein>
    <submittedName>
        <fullName evidence="1">Uncharacterized protein</fullName>
    </submittedName>
</protein>
<dbReference type="AlphaFoldDB" id="A0A7I8E092"/>
<dbReference type="Proteomes" id="UP000593842">
    <property type="component" value="Chromosome"/>
</dbReference>
<reference evidence="3" key="2">
    <citation type="submission" date="2020-09" db="EMBL/GenBank/DDBJ databases">
        <title>Complete genome sequencing of Faecalibacillus intestinalis strain 14EGH31.</title>
        <authorList>
            <person name="Sakamoto M."/>
            <person name="Murakami T."/>
            <person name="Mori H."/>
        </authorList>
    </citation>
    <scope>NUCLEOTIDE SEQUENCE [LARGE SCALE GENOMIC DNA]</scope>
    <source>
        <strain evidence="3">14EGH31</strain>
    </source>
</reference>
<proteinExistence type="predicted"/>
<gene>
    <name evidence="1" type="ORF">Fi14EGH31_11750</name>
    <name evidence="2" type="ORF">LJD74_13835</name>
</gene>
<evidence type="ECO:0000313" key="1">
    <source>
        <dbReference type="EMBL" id="BCL57463.1"/>
    </source>
</evidence>
<name>A0A7I8E092_9FIRM</name>
<reference evidence="2" key="3">
    <citation type="submission" date="2021-10" db="EMBL/GenBank/DDBJ databases">
        <title>Collection of gut derived symbiotic bacterial strains cultured from healthy donors.</title>
        <authorList>
            <person name="Lin H."/>
            <person name="Littmann E."/>
            <person name="Kohout C."/>
            <person name="Pamer E.G."/>
        </authorList>
    </citation>
    <scope>NUCLEOTIDE SEQUENCE</scope>
    <source>
        <strain evidence="2">DFI.5.2</strain>
    </source>
</reference>
<dbReference type="EMBL" id="JAJDKQ010000041">
    <property type="protein sequence ID" value="MCB8563068.1"/>
    <property type="molecule type" value="Genomic_DNA"/>
</dbReference>
<reference evidence="1" key="1">
    <citation type="journal article" date="2020" name="Microbiol. Resour. Announc.">
        <title>Complete Genome Sequence of Faecalibacillus intestinalis JCM 34082, Isolated from Feces from a Healthy Japanese Female.</title>
        <authorList>
            <person name="Sakamoto M."/>
            <person name="Ikeyama N."/>
            <person name="Toyoda A."/>
            <person name="Murakami T."/>
            <person name="Mori H."/>
            <person name="Ohkuma M."/>
        </authorList>
    </citation>
    <scope>NUCLEOTIDE SEQUENCE</scope>
    <source>
        <strain evidence="1">14EGH31</strain>
    </source>
</reference>
<evidence type="ECO:0000313" key="2">
    <source>
        <dbReference type="EMBL" id="MCB8563068.1"/>
    </source>
</evidence>
<dbReference type="GeneID" id="70579609"/>
<sequence length="110" mass="12169">MAKFVNSSGDEINADVVLWSGSHFGYGHDLTLNDDALKFKELIIISDNSAVIAPIIDGEIIYSGVVNNWTVTNMAFKYNQASKLLHIDNCRWTNSSNNQGTTVTKVIGRY</sequence>
<dbReference type="KEGG" id="fit:Fi14EGH31_11750"/>
<dbReference type="Proteomes" id="UP001197827">
    <property type="component" value="Unassembled WGS sequence"/>
</dbReference>
<evidence type="ECO:0000313" key="3">
    <source>
        <dbReference type="Proteomes" id="UP000593842"/>
    </source>
</evidence>
<organism evidence="1 3">
    <name type="scientific">Faecalibacillus intestinalis</name>
    <dbReference type="NCBI Taxonomy" id="1982626"/>
    <lineage>
        <taxon>Bacteria</taxon>
        <taxon>Bacillati</taxon>
        <taxon>Bacillota</taxon>
        <taxon>Erysipelotrichia</taxon>
        <taxon>Erysipelotrichales</taxon>
        <taxon>Coprobacillaceae</taxon>
        <taxon>Faecalibacillus</taxon>
    </lineage>
</organism>
<dbReference type="EMBL" id="AP024085">
    <property type="protein sequence ID" value="BCL57463.1"/>
    <property type="molecule type" value="Genomic_DNA"/>
</dbReference>
<dbReference type="RefSeq" id="WP_118632656.1">
    <property type="nucleotide sequence ID" value="NZ_AP024085.1"/>
</dbReference>